<proteinExistence type="predicted"/>
<keyword evidence="1" id="KW-0812">Transmembrane</keyword>
<dbReference type="PANTHER" id="PTHR38848:SF3">
    <property type="entry name" value="G-PROTEIN COUPLED RECEPTORS FAMILY 3 PROFILE DOMAIN-CONTAINING PROTEIN"/>
    <property type="match status" value="1"/>
</dbReference>
<gene>
    <name evidence="2" type="ORF">JAAARDRAFT_204226</name>
</gene>
<feature type="transmembrane region" description="Helical" evidence="1">
    <location>
        <begin position="23"/>
        <end position="44"/>
    </location>
</feature>
<sequence length="455" mass="50817">MATNSSSPSSSQHTWNHMSPRSFGMQVLSSVVHYLGVTVLTHCLSHRITIEQITSLHSLFQLSWARVSILLVFLDSWLFLFAAGVLVSSSPARSNPLVCSLGVDFCVTFYATSKFLIYCFLMERVYIVWSPLNPAKRFKTPVYLVCFAVLLGFIVIALIMVLGRVSYFREDGACMIGLTRHASITLLTYDLFVNIFLTSLFLWPLLRIRFSSITIRRVASRTSIAAVAALLTSAVNISLLITFHGVELGWVCLASCGTDVICNAVVLFWVTGGTCTNPSSNIHAHPRPPHEVSKPTPCSLIMEPVKYPATVTRKDSSLRSDRRHRPGLFPIENCPTHSQIEFIQPDIHLPQFRPSSSGVARYEPRSWKSPFRSMKRWFESPAMSSGEASIQLTARTLREERVEDSDAGLFREENFHPCDQGVVFHSSDDVVGSPVEFDLGRRADHGRWEGSNGIV</sequence>
<feature type="transmembrane region" description="Helical" evidence="1">
    <location>
        <begin position="64"/>
        <end position="89"/>
    </location>
</feature>
<dbReference type="EMBL" id="KL197712">
    <property type="protein sequence ID" value="KDQ61791.1"/>
    <property type="molecule type" value="Genomic_DNA"/>
</dbReference>
<accession>A0A067QGR0</accession>
<dbReference type="AlphaFoldDB" id="A0A067QGR0"/>
<dbReference type="PANTHER" id="PTHR38848">
    <property type="entry name" value="G-PROTEIN COUPLED RECEPTORS FAMILY 3 PROFILE DOMAIN-CONTAINING PROTEIN"/>
    <property type="match status" value="1"/>
</dbReference>
<organism evidence="2 3">
    <name type="scientific">Jaapia argillacea MUCL 33604</name>
    <dbReference type="NCBI Taxonomy" id="933084"/>
    <lineage>
        <taxon>Eukaryota</taxon>
        <taxon>Fungi</taxon>
        <taxon>Dikarya</taxon>
        <taxon>Basidiomycota</taxon>
        <taxon>Agaricomycotina</taxon>
        <taxon>Agaricomycetes</taxon>
        <taxon>Agaricomycetidae</taxon>
        <taxon>Jaapiales</taxon>
        <taxon>Jaapiaceae</taxon>
        <taxon>Jaapia</taxon>
    </lineage>
</organism>
<dbReference type="Proteomes" id="UP000027265">
    <property type="component" value="Unassembled WGS sequence"/>
</dbReference>
<reference evidence="3" key="1">
    <citation type="journal article" date="2014" name="Proc. Natl. Acad. Sci. U.S.A.">
        <title>Extensive sampling of basidiomycete genomes demonstrates inadequacy of the white-rot/brown-rot paradigm for wood decay fungi.</title>
        <authorList>
            <person name="Riley R."/>
            <person name="Salamov A.A."/>
            <person name="Brown D.W."/>
            <person name="Nagy L.G."/>
            <person name="Floudas D."/>
            <person name="Held B.W."/>
            <person name="Levasseur A."/>
            <person name="Lombard V."/>
            <person name="Morin E."/>
            <person name="Otillar R."/>
            <person name="Lindquist E.A."/>
            <person name="Sun H."/>
            <person name="LaButti K.M."/>
            <person name="Schmutz J."/>
            <person name="Jabbour D."/>
            <person name="Luo H."/>
            <person name="Baker S.E."/>
            <person name="Pisabarro A.G."/>
            <person name="Walton J.D."/>
            <person name="Blanchette R.A."/>
            <person name="Henrissat B."/>
            <person name="Martin F."/>
            <person name="Cullen D."/>
            <person name="Hibbett D.S."/>
            <person name="Grigoriev I.V."/>
        </authorList>
    </citation>
    <scope>NUCLEOTIDE SEQUENCE [LARGE SCALE GENOMIC DNA]</scope>
    <source>
        <strain evidence="3">MUCL 33604</strain>
    </source>
</reference>
<feature type="transmembrane region" description="Helical" evidence="1">
    <location>
        <begin position="218"/>
        <end position="242"/>
    </location>
</feature>
<evidence type="ECO:0000313" key="3">
    <source>
        <dbReference type="Proteomes" id="UP000027265"/>
    </source>
</evidence>
<dbReference type="OrthoDB" id="3210850at2759"/>
<feature type="transmembrane region" description="Helical" evidence="1">
    <location>
        <begin position="142"/>
        <end position="162"/>
    </location>
</feature>
<keyword evidence="1" id="KW-1133">Transmembrane helix</keyword>
<feature type="transmembrane region" description="Helical" evidence="1">
    <location>
        <begin position="101"/>
        <end position="121"/>
    </location>
</feature>
<dbReference type="InParanoid" id="A0A067QGR0"/>
<feature type="transmembrane region" description="Helical" evidence="1">
    <location>
        <begin position="182"/>
        <end position="206"/>
    </location>
</feature>
<protein>
    <submittedName>
        <fullName evidence="2">Uncharacterized protein</fullName>
    </submittedName>
</protein>
<name>A0A067QGR0_9AGAM</name>
<dbReference type="HOGENOM" id="CLU_043698_2_1_1"/>
<evidence type="ECO:0000313" key="2">
    <source>
        <dbReference type="EMBL" id="KDQ61791.1"/>
    </source>
</evidence>
<keyword evidence="1" id="KW-0472">Membrane</keyword>
<evidence type="ECO:0000256" key="1">
    <source>
        <dbReference type="SAM" id="Phobius"/>
    </source>
</evidence>
<keyword evidence="3" id="KW-1185">Reference proteome</keyword>